<dbReference type="GO" id="GO:0003676">
    <property type="term" value="F:nucleic acid binding"/>
    <property type="evidence" value="ECO:0007669"/>
    <property type="project" value="InterPro"/>
</dbReference>
<dbReference type="Proteomes" id="UP001428341">
    <property type="component" value="Unassembled WGS sequence"/>
</dbReference>
<comment type="caution">
    <text evidence="2">The sequence shown here is derived from an EMBL/GenBank/DDBJ whole genome shotgun (WGS) entry which is preliminary data.</text>
</comment>
<dbReference type="CDD" id="cd06222">
    <property type="entry name" value="RNase_H_like"/>
    <property type="match status" value="1"/>
</dbReference>
<dbReference type="PANTHER" id="PTHR47723:SF13">
    <property type="entry name" value="PUTATIVE-RELATED"/>
    <property type="match status" value="1"/>
</dbReference>
<feature type="domain" description="RNase H type-1" evidence="1">
    <location>
        <begin position="2"/>
        <end position="116"/>
    </location>
</feature>
<evidence type="ECO:0000313" key="2">
    <source>
        <dbReference type="EMBL" id="KAK9181417.1"/>
    </source>
</evidence>
<dbReference type="InterPro" id="IPR053151">
    <property type="entry name" value="RNase_H-like"/>
</dbReference>
<dbReference type="InterPro" id="IPR012337">
    <property type="entry name" value="RNaseH-like_sf"/>
</dbReference>
<dbReference type="Gene3D" id="3.30.420.10">
    <property type="entry name" value="Ribonuclease H-like superfamily/Ribonuclease H"/>
    <property type="match status" value="1"/>
</dbReference>
<organism evidence="2 3">
    <name type="scientific">Citrus x changshan-huyou</name>
    <dbReference type="NCBI Taxonomy" id="2935761"/>
    <lineage>
        <taxon>Eukaryota</taxon>
        <taxon>Viridiplantae</taxon>
        <taxon>Streptophyta</taxon>
        <taxon>Embryophyta</taxon>
        <taxon>Tracheophyta</taxon>
        <taxon>Spermatophyta</taxon>
        <taxon>Magnoliopsida</taxon>
        <taxon>eudicotyledons</taxon>
        <taxon>Gunneridae</taxon>
        <taxon>Pentapetalae</taxon>
        <taxon>rosids</taxon>
        <taxon>malvids</taxon>
        <taxon>Sapindales</taxon>
        <taxon>Rutaceae</taxon>
        <taxon>Aurantioideae</taxon>
        <taxon>Citrus</taxon>
    </lineage>
</organism>
<dbReference type="PANTHER" id="PTHR47723">
    <property type="entry name" value="OS05G0353850 PROTEIN"/>
    <property type="match status" value="1"/>
</dbReference>
<dbReference type="EMBL" id="JBCGBO010000024">
    <property type="protein sequence ID" value="KAK9181417.1"/>
    <property type="molecule type" value="Genomic_DNA"/>
</dbReference>
<accession>A0AAP0QFU5</accession>
<dbReference type="AlphaFoldDB" id="A0AAP0QFU5"/>
<dbReference type="InterPro" id="IPR036397">
    <property type="entry name" value="RNaseH_sf"/>
</dbReference>
<evidence type="ECO:0000259" key="1">
    <source>
        <dbReference type="Pfam" id="PF13456"/>
    </source>
</evidence>
<dbReference type="InterPro" id="IPR002156">
    <property type="entry name" value="RNaseH_domain"/>
</dbReference>
<dbReference type="Pfam" id="PF13456">
    <property type="entry name" value="RVT_3"/>
    <property type="match status" value="1"/>
</dbReference>
<dbReference type="SUPFAM" id="SSF53098">
    <property type="entry name" value="Ribonuclease H-like"/>
    <property type="match status" value="1"/>
</dbReference>
<keyword evidence="3" id="KW-1185">Reference proteome</keyword>
<gene>
    <name evidence="2" type="ORF">WN944_024554</name>
</gene>
<dbReference type="GO" id="GO:0004523">
    <property type="term" value="F:RNA-DNA hybrid ribonuclease activity"/>
    <property type="evidence" value="ECO:0007669"/>
    <property type="project" value="InterPro"/>
</dbReference>
<proteinExistence type="predicted"/>
<protein>
    <recommendedName>
        <fullName evidence="1">RNase H type-1 domain-containing protein</fullName>
    </recommendedName>
</protein>
<dbReference type="InterPro" id="IPR044730">
    <property type="entry name" value="RNase_H-like_dom_plant"/>
</dbReference>
<reference evidence="2 3" key="1">
    <citation type="submission" date="2024-05" db="EMBL/GenBank/DDBJ databases">
        <title>Haplotype-resolved chromosome-level genome assembly of Huyou (Citrus changshanensis).</title>
        <authorList>
            <person name="Miao C."/>
            <person name="Chen W."/>
            <person name="Wu Y."/>
            <person name="Wang L."/>
            <person name="Zhao S."/>
            <person name="Grierson D."/>
            <person name="Xu C."/>
            <person name="Chen K."/>
        </authorList>
    </citation>
    <scope>NUCLEOTIDE SEQUENCE [LARGE SCALE GENOMIC DNA]</scope>
    <source>
        <strain evidence="2">01-14</strain>
        <tissue evidence="2">Leaf</tissue>
    </source>
</reference>
<evidence type="ECO:0000313" key="3">
    <source>
        <dbReference type="Proteomes" id="UP001428341"/>
    </source>
</evidence>
<name>A0AAP0QFU5_9ROSI</name>
<sequence>MRKGSGHAGAGGLIRDFNGNWLMGFTVNLGMCSVLSAELWGLLHGLRVAWDHGFRRLQVGVDNKSIVHLLERAHPSANENAILVKAIQELLARDWIVHMEHVYREANSAADFLASYSLTTPIGLHVLLSPPPAIFGLLCNDAYGIAHSRLVFVHYIYREANFAADFMASHALTLPLGLHHFATPPPGRRDLDMNMKYVNARPSMGTTIIGITYGDGIVFGSVSDKITAHRFSE</sequence>